<dbReference type="PROSITE" id="PS50812">
    <property type="entry name" value="PWWP"/>
    <property type="match status" value="1"/>
</dbReference>
<comment type="caution">
    <text evidence="3">The sequence shown here is derived from an EMBL/GenBank/DDBJ whole genome shotgun (WGS) entry which is preliminary data.</text>
</comment>
<protein>
    <recommendedName>
        <fullName evidence="2">PWWP domain-containing protein</fullName>
    </recommendedName>
</protein>
<dbReference type="Pfam" id="PF00855">
    <property type="entry name" value="PWWP"/>
    <property type="match status" value="1"/>
</dbReference>
<feature type="compositionally biased region" description="Acidic residues" evidence="1">
    <location>
        <begin position="30"/>
        <end position="43"/>
    </location>
</feature>
<evidence type="ECO:0000313" key="3">
    <source>
        <dbReference type="EMBL" id="KOO33426.1"/>
    </source>
</evidence>
<proteinExistence type="predicted"/>
<feature type="compositionally biased region" description="Low complexity" evidence="1">
    <location>
        <begin position="192"/>
        <end position="209"/>
    </location>
</feature>
<dbReference type="CDD" id="cd05162">
    <property type="entry name" value="PWWP"/>
    <property type="match status" value="1"/>
</dbReference>
<gene>
    <name evidence="3" type="ORF">Ctob_013648</name>
</gene>
<feature type="region of interest" description="Disordered" evidence="1">
    <location>
        <begin position="567"/>
        <end position="617"/>
    </location>
</feature>
<evidence type="ECO:0000313" key="4">
    <source>
        <dbReference type="Proteomes" id="UP000037460"/>
    </source>
</evidence>
<feature type="compositionally biased region" description="Low complexity" evidence="1">
    <location>
        <begin position="44"/>
        <end position="69"/>
    </location>
</feature>
<name>A0A0M0K3I4_9EUKA</name>
<feature type="region of interest" description="Disordered" evidence="1">
    <location>
        <begin position="1"/>
        <end position="80"/>
    </location>
</feature>
<dbReference type="Proteomes" id="UP000037460">
    <property type="component" value="Unassembled WGS sequence"/>
</dbReference>
<feature type="domain" description="PWWP" evidence="2">
    <location>
        <begin position="895"/>
        <end position="962"/>
    </location>
</feature>
<feature type="region of interest" description="Disordered" evidence="1">
    <location>
        <begin position="854"/>
        <end position="888"/>
    </location>
</feature>
<sequence>MDSRSSDDESDAEDGHGERGASRMDGTVSADEEEERIVFDQDEGAAAASAAAAAGAGSSAAADPEAAAQAPPPTALSDADKEELIAKLEEMRKARSNQRFELHGWSCAWKSRPGQHTAFDMTCIEDATGAKCFSVRAPPSSRAHDAAAPCENPRREELTTRSPPPWSTPQMLAVKRRLGLIPDPDVPPPPSAASTGEPAASSSAAAAASGKGGSSFDLTEEQQEEILQKVEEIRKRPRSTDEYLHGWRLIYTLRTAGSAARGDLTAVDPRDGKKIYSLVSLRRRFAGEEDPWVLDDSAGKKRKLDGPGNLRNLDGGRERRARATVNYAEVDASSIAPRLTDIVLSALDDEVKARKGLPEAAWAGLDYLTLAELVHKRAKRVRGSEHVPLGPVRGALTSLLRQGKLRRRLAAADDERHLVNDGSVAYHLRRLVLNTLQVEPDEGAPWTLTPWADDMHAGTSAATGVREHVWKGVTSSRLPSLQGAALVGRTVCIWWGGNGAFLPARVTAYNATKSAVGDVDGAPGSHVLVYGFGLRAIECLEGPGEPQLWRLASEAEAAALQHELDGAGVVTDEPPPPEGSLFCARRPNEDEDEEGAREDEEGAQSEDDEGDEDGELPPVRVTLRCHGCVPVGSRGTAAYAARRAARRRAKAGEAALLAKSLEVYWPHDRCWYACEVLDFVEADGTYLIEYNLDGVQEYIDLQQHGWRYKDPKLRLAAARLAAPVSQLSELADRLLPAKPSTAAAAAAVAAVAAGSVEAARDDADAEDVKEVNCASTIDGASHAQQEEAGEEDKAEVTKCEAAPAVEAASPRKWAAAGEEVKVAFGADGAEVAAPPAAQPPAYSSAQAMHAKLRAQQQGGQGGSSGVGAGAAAASGPAAKADKEDAGMEDPPAGPLGTILWAKQAGYVYWPAIVALEAKGPDPHKREGGWTFVRYFGTKQVGYCKLTMPWAEGKEKCLKEAEEAQKKKPASVRGFKQGVEEAEAQIANPSQEAEVDDVLLTAMEVDEASADATAAAGERLGKRPEQAALERYADDDESGSDASAENAGPTLQASAEHSAATEPETVPARDWRAEGPRVETAMSLNQIKAALPLADKEVSEFKPVAGWAQHSGEGGPRRKVAPKWIRLTPAHGRTAAVQDREALESLLEREAREAGRPWLGQMSMEGQWEIRRRAVDEAIDAILGDLVAAGLVCAFPGDAAGKGAGTLYCAANRYVRGEPFPIDRRRQDEKEKEPEEELCDFELERKRNIERNKALLRELGLL</sequence>
<dbReference type="InterPro" id="IPR000313">
    <property type="entry name" value="PWWP_dom"/>
</dbReference>
<keyword evidence="4" id="KW-1185">Reference proteome</keyword>
<dbReference type="EMBL" id="JWZX01001522">
    <property type="protein sequence ID" value="KOO33426.1"/>
    <property type="molecule type" value="Genomic_DNA"/>
</dbReference>
<feature type="compositionally biased region" description="Acidic residues" evidence="1">
    <location>
        <begin position="589"/>
        <end position="615"/>
    </location>
</feature>
<dbReference type="SUPFAM" id="SSF63748">
    <property type="entry name" value="Tudor/PWWP/MBT"/>
    <property type="match status" value="1"/>
</dbReference>
<dbReference type="AlphaFoldDB" id="A0A0M0K3I4"/>
<feature type="region of interest" description="Disordered" evidence="1">
    <location>
        <begin position="139"/>
        <end position="219"/>
    </location>
</feature>
<feature type="region of interest" description="Disordered" evidence="1">
    <location>
        <begin position="1030"/>
        <end position="1074"/>
    </location>
</feature>
<reference evidence="4" key="1">
    <citation type="journal article" date="2015" name="PLoS Genet.">
        <title>Genome Sequence and Transcriptome Analyses of Chrysochromulina tobin: Metabolic Tools for Enhanced Algal Fitness in the Prominent Order Prymnesiales (Haptophyceae).</title>
        <authorList>
            <person name="Hovde B.T."/>
            <person name="Deodato C.R."/>
            <person name="Hunsperger H.M."/>
            <person name="Ryken S.A."/>
            <person name="Yost W."/>
            <person name="Jha R.K."/>
            <person name="Patterson J."/>
            <person name="Monnat R.J. Jr."/>
            <person name="Barlow S.B."/>
            <person name="Starkenburg S.R."/>
            <person name="Cattolico R.A."/>
        </authorList>
    </citation>
    <scope>NUCLEOTIDE SEQUENCE</scope>
    <source>
        <strain evidence="4">CCMP291</strain>
    </source>
</reference>
<feature type="compositionally biased region" description="Gly residues" evidence="1">
    <location>
        <begin position="858"/>
        <end position="868"/>
    </location>
</feature>
<feature type="compositionally biased region" description="Low complexity" evidence="1">
    <location>
        <begin position="869"/>
        <end position="878"/>
    </location>
</feature>
<organism evidence="3 4">
    <name type="scientific">Chrysochromulina tobinii</name>
    <dbReference type="NCBI Taxonomy" id="1460289"/>
    <lineage>
        <taxon>Eukaryota</taxon>
        <taxon>Haptista</taxon>
        <taxon>Haptophyta</taxon>
        <taxon>Prymnesiophyceae</taxon>
        <taxon>Prymnesiales</taxon>
        <taxon>Chrysochromulinaceae</taxon>
        <taxon>Chrysochromulina</taxon>
    </lineage>
</organism>
<evidence type="ECO:0000256" key="1">
    <source>
        <dbReference type="SAM" id="MobiDB-lite"/>
    </source>
</evidence>
<evidence type="ECO:0000259" key="2">
    <source>
        <dbReference type="PROSITE" id="PS50812"/>
    </source>
</evidence>
<dbReference type="Gene3D" id="2.30.30.140">
    <property type="match status" value="1"/>
</dbReference>
<feature type="compositionally biased region" description="Basic and acidic residues" evidence="1">
    <location>
        <begin position="1"/>
        <end position="22"/>
    </location>
</feature>
<accession>A0A0M0K3I4</accession>